<feature type="transmembrane region" description="Helical" evidence="2">
    <location>
        <begin position="47"/>
        <end position="69"/>
    </location>
</feature>
<name>A0A2P8E7D7_9ACTN</name>
<evidence type="ECO:0000313" key="3">
    <source>
        <dbReference type="EMBL" id="PSL05384.1"/>
    </source>
</evidence>
<organism evidence="3 4">
    <name type="scientific">Haloactinopolyspora alba</name>
    <dbReference type="NCBI Taxonomy" id="648780"/>
    <lineage>
        <taxon>Bacteria</taxon>
        <taxon>Bacillati</taxon>
        <taxon>Actinomycetota</taxon>
        <taxon>Actinomycetes</taxon>
        <taxon>Jiangellales</taxon>
        <taxon>Jiangellaceae</taxon>
        <taxon>Haloactinopolyspora</taxon>
    </lineage>
</organism>
<keyword evidence="2" id="KW-0812">Transmembrane</keyword>
<evidence type="ECO:0000256" key="1">
    <source>
        <dbReference type="SAM" id="MobiDB-lite"/>
    </source>
</evidence>
<gene>
    <name evidence="3" type="ORF">CLV30_104254</name>
</gene>
<keyword evidence="2" id="KW-1133">Transmembrane helix</keyword>
<keyword evidence="4" id="KW-1185">Reference proteome</keyword>
<proteinExistence type="predicted"/>
<dbReference type="EMBL" id="PYGE01000004">
    <property type="protein sequence ID" value="PSL05384.1"/>
    <property type="molecule type" value="Genomic_DNA"/>
</dbReference>
<dbReference type="RefSeq" id="WP_106536623.1">
    <property type="nucleotide sequence ID" value="NZ_ML142899.1"/>
</dbReference>
<evidence type="ECO:0000313" key="4">
    <source>
        <dbReference type="Proteomes" id="UP000243528"/>
    </source>
</evidence>
<evidence type="ECO:0000256" key="2">
    <source>
        <dbReference type="SAM" id="Phobius"/>
    </source>
</evidence>
<comment type="caution">
    <text evidence="3">The sequence shown here is derived from an EMBL/GenBank/DDBJ whole genome shotgun (WGS) entry which is preliminary data.</text>
</comment>
<accession>A0A2P8E7D7</accession>
<feature type="region of interest" description="Disordered" evidence="1">
    <location>
        <begin position="1"/>
        <end position="21"/>
    </location>
</feature>
<protein>
    <submittedName>
        <fullName evidence="3">Uncharacterized protein</fullName>
    </submittedName>
</protein>
<feature type="transmembrane region" description="Helical" evidence="2">
    <location>
        <begin position="81"/>
        <end position="103"/>
    </location>
</feature>
<sequence length="120" mass="13123">MTERVTVTGRRRGRPPARPRAVTTEIDDQTRLGEVYMRALLRAQLRLGLTVAGTVLGLLAAVPLVFAVAPGVSDVDVFGVPLPWVVLGGLVYPVLLTAAWLYVRAAERVERDFAAMVDRR</sequence>
<reference evidence="3 4" key="1">
    <citation type="submission" date="2018-03" db="EMBL/GenBank/DDBJ databases">
        <title>Genomic Encyclopedia of Archaeal and Bacterial Type Strains, Phase II (KMG-II): from individual species to whole genera.</title>
        <authorList>
            <person name="Goeker M."/>
        </authorList>
    </citation>
    <scope>NUCLEOTIDE SEQUENCE [LARGE SCALE GENOMIC DNA]</scope>
    <source>
        <strain evidence="3 4">DSM 45211</strain>
    </source>
</reference>
<dbReference type="Proteomes" id="UP000243528">
    <property type="component" value="Unassembled WGS sequence"/>
</dbReference>
<keyword evidence="2" id="KW-0472">Membrane</keyword>
<dbReference type="AlphaFoldDB" id="A0A2P8E7D7"/>